<dbReference type="CDD" id="cd12809">
    <property type="entry name" value="Esterase_713_like-2"/>
    <property type="match status" value="1"/>
</dbReference>
<dbReference type="Gene3D" id="3.40.50.1820">
    <property type="entry name" value="alpha/beta hydrolase"/>
    <property type="match status" value="1"/>
</dbReference>
<dbReference type="Proteomes" id="UP000294847">
    <property type="component" value="Chromosome 1"/>
</dbReference>
<dbReference type="EMBL" id="CP034204">
    <property type="protein sequence ID" value="QBZ54510.1"/>
    <property type="molecule type" value="Genomic_DNA"/>
</dbReference>
<sequence length="400" mass="42717">MVRLNLALGLCAAAAYTPAASAASVGTVGKREVDCTGVKAISPLCKSNEAAFHRDAFYVGGRDLKTDRGTSTADQLYVEKLTPTGGVTQANPLVLFHGGGFSGITWLNTPDNRKGWASHFIEQGYAVYIVDSIAVGRSTQIEAAGYAPVGAGSPVETLRDIFTAPQDVNQYPQSQLHTQWPGTGREGDPVFEQFRRSALPLSVNMTRHETGMRAAGCELLSLLGTPSFLISHSFGAVTPFLLTNDCPQLVAGNINLEPSAGPFYQFNLDGSGQEAFPWGMSNTPIDYDPPVTEASGLKTEFVGNATAVQGRCRLLAEPAPKAPKVASVPYLAVAGEASIHILWDHCAAMFIRQVGGTADYVKLADVGVRGNGHFSHMEKNNLEVAQVVQDWIRKRAAPRV</sequence>
<dbReference type="PANTHER" id="PTHR43194">
    <property type="entry name" value="HYDROLASE ALPHA/BETA FOLD FAMILY"/>
    <property type="match status" value="1"/>
</dbReference>
<accession>A0A4P7N3K6</accession>
<proteinExistence type="predicted"/>
<dbReference type="SUPFAM" id="SSF53474">
    <property type="entry name" value="alpha/beta-Hydrolases"/>
    <property type="match status" value="1"/>
</dbReference>
<evidence type="ECO:0000313" key="2">
    <source>
        <dbReference type="Proteomes" id="UP000294847"/>
    </source>
</evidence>
<dbReference type="PANTHER" id="PTHR43194:SF4">
    <property type="entry name" value="AB HYDROLASE-1 DOMAIN-CONTAINING PROTEIN"/>
    <property type="match status" value="1"/>
</dbReference>
<evidence type="ECO:0008006" key="3">
    <source>
        <dbReference type="Google" id="ProtNLM"/>
    </source>
</evidence>
<dbReference type="InterPro" id="IPR029058">
    <property type="entry name" value="AB_hydrolase_fold"/>
</dbReference>
<name>A0A4P7N3K6_PYROR</name>
<protein>
    <recommendedName>
        <fullName evidence="3">AB hydrolase-1 domain-containing protein</fullName>
    </recommendedName>
</protein>
<organism evidence="1 2">
    <name type="scientific">Pyricularia oryzae</name>
    <name type="common">Rice blast fungus</name>
    <name type="synonym">Magnaporthe oryzae</name>
    <dbReference type="NCBI Taxonomy" id="318829"/>
    <lineage>
        <taxon>Eukaryota</taxon>
        <taxon>Fungi</taxon>
        <taxon>Dikarya</taxon>
        <taxon>Ascomycota</taxon>
        <taxon>Pezizomycotina</taxon>
        <taxon>Sordariomycetes</taxon>
        <taxon>Sordariomycetidae</taxon>
        <taxon>Magnaporthales</taxon>
        <taxon>Pyriculariaceae</taxon>
        <taxon>Pyricularia</taxon>
    </lineage>
</organism>
<reference evidence="1 2" key="1">
    <citation type="journal article" date="2019" name="Mol. Biol. Evol.">
        <title>Blast fungal genomes show frequent chromosomal changes, gene gains and losses, and effector gene turnover.</title>
        <authorList>
            <person name="Gomez Luciano L.B."/>
            <person name="Jason Tsai I."/>
            <person name="Chuma I."/>
            <person name="Tosa Y."/>
            <person name="Chen Y.H."/>
            <person name="Li J.Y."/>
            <person name="Li M.Y."/>
            <person name="Jade Lu M.Y."/>
            <person name="Nakayashiki H."/>
            <person name="Li W.H."/>
        </authorList>
    </citation>
    <scope>NUCLEOTIDE SEQUENCE [LARGE SCALE GENOMIC DNA]</scope>
    <source>
        <strain evidence="1">MZ5-1-6</strain>
    </source>
</reference>
<dbReference type="InterPro" id="IPR050228">
    <property type="entry name" value="Carboxylesterase_BioH"/>
</dbReference>
<dbReference type="AlphaFoldDB" id="A0A4P7N3K6"/>
<evidence type="ECO:0000313" key="1">
    <source>
        <dbReference type="EMBL" id="QBZ54510.1"/>
    </source>
</evidence>
<gene>
    <name evidence="1" type="ORF">PoMZ_10210</name>
</gene>